<evidence type="ECO:0000256" key="3">
    <source>
        <dbReference type="ARBA" id="ARBA00022722"/>
    </source>
</evidence>
<dbReference type="CDD" id="cd01647">
    <property type="entry name" value="RT_LTR"/>
    <property type="match status" value="1"/>
</dbReference>
<dbReference type="GO" id="GO:0003676">
    <property type="term" value="F:nucleic acid binding"/>
    <property type="evidence" value="ECO:0007669"/>
    <property type="project" value="InterPro"/>
</dbReference>
<name>A0A699HIN5_TANCI</name>
<feature type="domain" description="Reverse transcriptase/retrotransposon-derived protein RNase H-like" evidence="8">
    <location>
        <begin position="583"/>
        <end position="662"/>
    </location>
</feature>
<dbReference type="PANTHER" id="PTHR37984:SF5">
    <property type="entry name" value="PROTEIN NYNRIN-LIKE"/>
    <property type="match status" value="1"/>
</dbReference>
<proteinExistence type="predicted"/>
<dbReference type="GO" id="GO:0004519">
    <property type="term" value="F:endonuclease activity"/>
    <property type="evidence" value="ECO:0007669"/>
    <property type="project" value="UniProtKB-KW"/>
</dbReference>
<dbReference type="InterPro" id="IPR012337">
    <property type="entry name" value="RNaseH-like_sf"/>
</dbReference>
<feature type="domain" description="Retrotransposon gag" evidence="7">
    <location>
        <begin position="162"/>
        <end position="228"/>
    </location>
</feature>
<sequence length="790" mass="90459">MFRAGVLDFKVSWVVLLPLVMFLYNNTYLSSVRCTPFETFYGRKCHSLIISADVGEGKFDGPELVQETTEKILQITDRLKAAPGMLFGANDLRVATPRALVYAGVMTSGDARSWIYARDVSLILAYVVIGYILLVKSIIEMCEPNTRDIQKVKYTTGSFVRKALTWWNSQIYTRGREAVVGMSWEDFTPLTKEEFFPSNEMQKLETELWNQSMVGDSHAAYTDRFHIQGMVAAMKPMTIQKAVQISGTLTDETIKNGSIKKTREKRENKGEPSKDRNGRDDNKRTKTRNDYATTLFDSGTYYCFVSTTFIPLLGIEPSVLGFSYEIKIASGQLVEINKVIKGCKLEIEGYEFDINLMPFGSKGFDVSIGMDLLSNNKAEIICHEKVVRIHLLDSKVLRVLGERLEKKVRLLMSAKEQKQEEIVVIELDSGAILVAKSPYCLAPFKMGDLTCIDYRELNKLTIKNCYPLLYKDDRFDQLQGSEYFSKIDLRSRNHWLRVHEGDILKTSFRTRYAHFKFMVIPFSLTNAPAEEHEVHLGLREVKFLGHVINGDGLAGYYHQFIENFSKIAKSLTILTQKSKIFDWGEEHERAFKTLKDKLCNAPVLALLDELEDFMVYFNASGIGLGCVSIQRVKVIAYASRQVKIHEKNYTIHDLELGAIVFSRAQEEAFDESMVLQKGLDETIKHKSDATLYYLDRIWVPFKGNERISMDFVTKLSRTSSGHDTIWVIVDRLTKSAYFLHMCEDYKMDRLARLYLNEIFARHGVAISIISYRDSRFISMFWQSMKEALGT</sequence>
<organism evidence="9">
    <name type="scientific">Tanacetum cinerariifolium</name>
    <name type="common">Dalmatian daisy</name>
    <name type="synonym">Chrysanthemum cinerariifolium</name>
    <dbReference type="NCBI Taxonomy" id="118510"/>
    <lineage>
        <taxon>Eukaryota</taxon>
        <taxon>Viridiplantae</taxon>
        <taxon>Streptophyta</taxon>
        <taxon>Embryophyta</taxon>
        <taxon>Tracheophyta</taxon>
        <taxon>Spermatophyta</taxon>
        <taxon>Magnoliopsida</taxon>
        <taxon>eudicotyledons</taxon>
        <taxon>Gunneridae</taxon>
        <taxon>Pentapetalae</taxon>
        <taxon>asterids</taxon>
        <taxon>campanulids</taxon>
        <taxon>Asterales</taxon>
        <taxon>Asteraceae</taxon>
        <taxon>Asteroideae</taxon>
        <taxon>Anthemideae</taxon>
        <taxon>Anthemidinae</taxon>
        <taxon>Tanacetum</taxon>
    </lineage>
</organism>
<feature type="compositionally biased region" description="Basic and acidic residues" evidence="6">
    <location>
        <begin position="264"/>
        <end position="286"/>
    </location>
</feature>
<dbReference type="Gene3D" id="2.40.70.10">
    <property type="entry name" value="Acid Proteases"/>
    <property type="match status" value="1"/>
</dbReference>
<dbReference type="PANTHER" id="PTHR37984">
    <property type="entry name" value="PROTEIN CBG26694"/>
    <property type="match status" value="1"/>
</dbReference>
<gene>
    <name evidence="9" type="ORF">Tci_396106</name>
</gene>
<dbReference type="InterPro" id="IPR041577">
    <property type="entry name" value="RT_RNaseH_2"/>
</dbReference>
<dbReference type="InterPro" id="IPR050951">
    <property type="entry name" value="Retrovirus_Pol_polyprotein"/>
</dbReference>
<dbReference type="Gene3D" id="3.30.420.10">
    <property type="entry name" value="Ribonuclease H-like superfamily/Ribonuclease H"/>
    <property type="match status" value="2"/>
</dbReference>
<keyword evidence="1" id="KW-0808">Transferase</keyword>
<evidence type="ECO:0000256" key="4">
    <source>
        <dbReference type="ARBA" id="ARBA00022759"/>
    </source>
</evidence>
<keyword evidence="3" id="KW-0540">Nuclease</keyword>
<evidence type="ECO:0000256" key="5">
    <source>
        <dbReference type="ARBA" id="ARBA00023268"/>
    </source>
</evidence>
<dbReference type="Pfam" id="PF08284">
    <property type="entry name" value="RVP_2"/>
    <property type="match status" value="1"/>
</dbReference>
<accession>A0A699HIN5</accession>
<keyword evidence="2" id="KW-0548">Nucleotidyltransferase</keyword>
<evidence type="ECO:0000313" key="9">
    <source>
        <dbReference type="EMBL" id="GEY24132.1"/>
    </source>
</evidence>
<dbReference type="InterPro" id="IPR005162">
    <property type="entry name" value="Retrotrans_gag_dom"/>
</dbReference>
<keyword evidence="4" id="KW-0378">Hydrolase</keyword>
<dbReference type="SUPFAM" id="SSF56672">
    <property type="entry name" value="DNA/RNA polymerases"/>
    <property type="match status" value="1"/>
</dbReference>
<keyword evidence="5" id="KW-0511">Multifunctional enzyme</keyword>
<dbReference type="InterPro" id="IPR043128">
    <property type="entry name" value="Rev_trsase/Diguanyl_cyclase"/>
</dbReference>
<evidence type="ECO:0000259" key="7">
    <source>
        <dbReference type="Pfam" id="PF03732"/>
    </source>
</evidence>
<dbReference type="Gene3D" id="3.10.10.10">
    <property type="entry name" value="HIV Type 1 Reverse Transcriptase, subunit A, domain 1"/>
    <property type="match status" value="1"/>
</dbReference>
<reference evidence="9" key="1">
    <citation type="journal article" date="2019" name="Sci. Rep.">
        <title>Draft genome of Tanacetum cinerariifolium, the natural source of mosquito coil.</title>
        <authorList>
            <person name="Yamashiro T."/>
            <person name="Shiraishi A."/>
            <person name="Satake H."/>
            <person name="Nakayama K."/>
        </authorList>
    </citation>
    <scope>NUCLEOTIDE SEQUENCE</scope>
</reference>
<evidence type="ECO:0000256" key="2">
    <source>
        <dbReference type="ARBA" id="ARBA00022695"/>
    </source>
</evidence>
<evidence type="ECO:0000259" key="8">
    <source>
        <dbReference type="Pfam" id="PF17919"/>
    </source>
</evidence>
<dbReference type="InterPro" id="IPR021109">
    <property type="entry name" value="Peptidase_aspartic_dom_sf"/>
</dbReference>
<dbReference type="EMBL" id="BKCJ010162590">
    <property type="protein sequence ID" value="GEY24132.1"/>
    <property type="molecule type" value="Genomic_DNA"/>
</dbReference>
<dbReference type="GO" id="GO:0016779">
    <property type="term" value="F:nucleotidyltransferase activity"/>
    <property type="evidence" value="ECO:0007669"/>
    <property type="project" value="UniProtKB-KW"/>
</dbReference>
<dbReference type="SUPFAM" id="SSF53098">
    <property type="entry name" value="Ribonuclease H-like"/>
    <property type="match status" value="1"/>
</dbReference>
<dbReference type="CDD" id="cd00303">
    <property type="entry name" value="retropepsin_like"/>
    <property type="match status" value="1"/>
</dbReference>
<dbReference type="InterPro" id="IPR043502">
    <property type="entry name" value="DNA/RNA_pol_sf"/>
</dbReference>
<dbReference type="AlphaFoldDB" id="A0A699HIN5"/>
<evidence type="ECO:0000256" key="6">
    <source>
        <dbReference type="SAM" id="MobiDB-lite"/>
    </source>
</evidence>
<dbReference type="Gene3D" id="3.30.70.270">
    <property type="match status" value="1"/>
</dbReference>
<protein>
    <submittedName>
        <fullName evidence="9">Uncharacterized protein</fullName>
    </submittedName>
</protein>
<evidence type="ECO:0000256" key="1">
    <source>
        <dbReference type="ARBA" id="ARBA00022679"/>
    </source>
</evidence>
<dbReference type="Pfam" id="PF17919">
    <property type="entry name" value="RT_RNaseH_2"/>
    <property type="match status" value="1"/>
</dbReference>
<dbReference type="InterPro" id="IPR036397">
    <property type="entry name" value="RNaseH_sf"/>
</dbReference>
<dbReference type="Pfam" id="PF03732">
    <property type="entry name" value="Retrotrans_gag"/>
    <property type="match status" value="1"/>
</dbReference>
<keyword evidence="4" id="KW-0255">Endonuclease</keyword>
<feature type="region of interest" description="Disordered" evidence="6">
    <location>
        <begin position="254"/>
        <end position="286"/>
    </location>
</feature>
<comment type="caution">
    <text evidence="9">The sequence shown here is derived from an EMBL/GenBank/DDBJ whole genome shotgun (WGS) entry which is preliminary data.</text>
</comment>